<proteinExistence type="predicted"/>
<dbReference type="GeneID" id="28763816"/>
<accession>A0A177C7J3</accession>
<protein>
    <submittedName>
        <fullName evidence="1">Uncharacterized protein</fullName>
    </submittedName>
</protein>
<dbReference type="Proteomes" id="UP000077069">
    <property type="component" value="Unassembled WGS sequence"/>
</dbReference>
<keyword evidence="2" id="KW-1185">Reference proteome</keyword>
<gene>
    <name evidence="1" type="ORF">CC84DRAFT_1178281</name>
</gene>
<evidence type="ECO:0000313" key="2">
    <source>
        <dbReference type="Proteomes" id="UP000077069"/>
    </source>
</evidence>
<dbReference type="EMBL" id="KV441555">
    <property type="protein sequence ID" value="OAG02670.1"/>
    <property type="molecule type" value="Genomic_DNA"/>
</dbReference>
<dbReference type="InParanoid" id="A0A177C7J3"/>
<sequence>MPGVAGSPIPGKAACTGWCLDGLSSQAAARPSSRPFSVKALQRPALADARALDKDSGKRVQFVPGCGDERGVTLLLAGGTWAPLSCAACRCRARGRRPHPHAASAWSKRGRVSCPLPVTQHRRERLGARAAAVERLPLSAVLLVASMGRHSRRTTLAPARA</sequence>
<evidence type="ECO:0000313" key="1">
    <source>
        <dbReference type="EMBL" id="OAG02670.1"/>
    </source>
</evidence>
<name>A0A177C7J3_9PLEO</name>
<organism evidence="1 2">
    <name type="scientific">Paraphaeosphaeria sporulosa</name>
    <dbReference type="NCBI Taxonomy" id="1460663"/>
    <lineage>
        <taxon>Eukaryota</taxon>
        <taxon>Fungi</taxon>
        <taxon>Dikarya</taxon>
        <taxon>Ascomycota</taxon>
        <taxon>Pezizomycotina</taxon>
        <taxon>Dothideomycetes</taxon>
        <taxon>Pleosporomycetidae</taxon>
        <taxon>Pleosporales</taxon>
        <taxon>Massarineae</taxon>
        <taxon>Didymosphaeriaceae</taxon>
        <taxon>Paraphaeosphaeria</taxon>
    </lineage>
</organism>
<dbReference type="OrthoDB" id="10586402at2759"/>
<reference evidence="1 2" key="1">
    <citation type="submission" date="2016-05" db="EMBL/GenBank/DDBJ databases">
        <title>Comparative analysis of secretome profiles of manganese(II)-oxidizing ascomycete fungi.</title>
        <authorList>
            <consortium name="DOE Joint Genome Institute"/>
            <person name="Zeiner C.A."/>
            <person name="Purvine S.O."/>
            <person name="Zink E.M."/>
            <person name="Wu S."/>
            <person name="Pasa-Tolic L."/>
            <person name="Chaput D.L."/>
            <person name="Haridas S."/>
            <person name="Grigoriev I.V."/>
            <person name="Santelli C.M."/>
            <person name="Hansel C.M."/>
        </authorList>
    </citation>
    <scope>NUCLEOTIDE SEQUENCE [LARGE SCALE GENOMIC DNA]</scope>
    <source>
        <strain evidence="1 2">AP3s5-JAC2a</strain>
    </source>
</reference>
<dbReference type="AlphaFoldDB" id="A0A177C7J3"/>
<dbReference type="RefSeq" id="XP_018033035.1">
    <property type="nucleotide sequence ID" value="XM_018180330.1"/>
</dbReference>